<dbReference type="EC" id="5.1.1.7" evidence="3 8"/>
<organism evidence="10 11">
    <name type="scientific">Peloplasma aerotolerans</name>
    <dbReference type="NCBI Taxonomy" id="3044389"/>
    <lineage>
        <taxon>Bacteria</taxon>
        <taxon>Bacillati</taxon>
        <taxon>Mycoplasmatota</taxon>
        <taxon>Mollicutes</taxon>
        <taxon>Acholeplasmatales</taxon>
        <taxon>Acholeplasmataceae</taxon>
        <taxon>Peloplasma</taxon>
    </lineage>
</organism>
<dbReference type="RefSeq" id="WP_282838861.1">
    <property type="nucleotide sequence ID" value="NZ_JASCXW010000005.1"/>
</dbReference>
<keyword evidence="8" id="KW-0963">Cytoplasm</keyword>
<comment type="catalytic activity">
    <reaction evidence="7 8">
        <text>(2S,6S)-2,6-diaminopimelate = meso-2,6-diaminopimelate</text>
        <dbReference type="Rhea" id="RHEA:15393"/>
        <dbReference type="ChEBI" id="CHEBI:57609"/>
        <dbReference type="ChEBI" id="CHEBI:57791"/>
        <dbReference type="EC" id="5.1.1.7"/>
    </reaction>
</comment>
<dbReference type="InterPro" id="IPR001653">
    <property type="entry name" value="DAP_epimerase_DapF"/>
</dbReference>
<name>A0AAW6UAB2_9MOLU</name>
<evidence type="ECO:0000256" key="4">
    <source>
        <dbReference type="ARBA" id="ARBA00022605"/>
    </source>
</evidence>
<comment type="subcellular location">
    <subcellularLocation>
        <location evidence="8">Cytoplasm</location>
    </subcellularLocation>
</comment>
<gene>
    <name evidence="8 10" type="primary">dapF</name>
    <name evidence="10" type="ORF">QJ521_02610</name>
</gene>
<feature type="site" description="Could be important to modulate the pK values of the two catalytic cysteine residues" evidence="8">
    <location>
        <position position="156"/>
    </location>
</feature>
<evidence type="ECO:0000256" key="9">
    <source>
        <dbReference type="PROSITE-ProRule" id="PRU10125"/>
    </source>
</evidence>
<protein>
    <recommendedName>
        <fullName evidence="3 8">Diaminopimelate epimerase</fullName>
        <shortName evidence="8">DAP epimerase</shortName>
        <ecNumber evidence="3 8">5.1.1.7</ecNumber>
    </recommendedName>
    <alternativeName>
        <fullName evidence="8">PLP-independent amino acid racemase</fullName>
    </alternativeName>
</protein>
<feature type="binding site" evidence="8">
    <location>
        <begin position="69"/>
        <end position="70"/>
    </location>
    <ligand>
        <name>substrate</name>
    </ligand>
</feature>
<evidence type="ECO:0000256" key="3">
    <source>
        <dbReference type="ARBA" id="ARBA00013080"/>
    </source>
</evidence>
<proteinExistence type="inferred from homology"/>
<evidence type="ECO:0000256" key="8">
    <source>
        <dbReference type="HAMAP-Rule" id="MF_00197"/>
    </source>
</evidence>
<comment type="function">
    <text evidence="8">Catalyzes the stereoinversion of LL-2,6-diaminopimelate (L,L-DAP) to meso-diaminopimelate (meso-DAP), a precursor of L-lysine and an essential component of the bacterial peptidoglycan.</text>
</comment>
<feature type="binding site" evidence="8">
    <location>
        <position position="11"/>
    </location>
    <ligand>
        <name>substrate</name>
    </ligand>
</feature>
<dbReference type="NCBIfam" id="TIGR00652">
    <property type="entry name" value="DapF"/>
    <property type="match status" value="1"/>
</dbReference>
<evidence type="ECO:0000313" key="10">
    <source>
        <dbReference type="EMBL" id="MDI6452446.1"/>
    </source>
</evidence>
<dbReference type="GO" id="GO:0008837">
    <property type="term" value="F:diaminopimelate epimerase activity"/>
    <property type="evidence" value="ECO:0007669"/>
    <property type="project" value="UniProtKB-UniRule"/>
</dbReference>
<keyword evidence="4 8" id="KW-0028">Amino-acid biosynthesis</keyword>
<dbReference type="EMBL" id="JASCXW010000005">
    <property type="protein sequence ID" value="MDI6452446.1"/>
    <property type="molecule type" value="Genomic_DNA"/>
</dbReference>
<comment type="caution">
    <text evidence="8">Lacks conserved residue(s) required for the propagation of feature annotation.</text>
</comment>
<feature type="active site" evidence="9">
    <location>
        <position position="68"/>
    </location>
</feature>
<dbReference type="Pfam" id="PF01678">
    <property type="entry name" value="DAP_epimerase"/>
    <property type="match status" value="2"/>
</dbReference>
<accession>A0AAW6UAB2</accession>
<dbReference type="AlphaFoldDB" id="A0AAW6UAB2"/>
<comment type="subunit">
    <text evidence="8">Homodimer.</text>
</comment>
<sequence length="271" mass="29979">MEFQKYHGTGNDFILIHEIPNNPNQLAKSICDRHFGIGADGLIYASPSQIADIKFNYYNSDGSIAPMCGNGMRCFVKYLKDNDLIAKNEFMVETLAGLVSVCYNTETKHIKIGLGQPKFDLDTPDVNPPIKSLEEQSIAYEGQIIRFYVVNLGTLHTIVFVNDSIDINQIGPYLSSIPLFPNLSNINFVEIVDQNILKVTTYERGAGWTLSCGTGVSASAVVSYQLKKTKQDVNIIVPGGKLKVYVQKQVFLEGPAVRIATGDYEVSNEKI</sequence>
<evidence type="ECO:0000256" key="5">
    <source>
        <dbReference type="ARBA" id="ARBA00023154"/>
    </source>
</evidence>
<dbReference type="PANTHER" id="PTHR31689">
    <property type="entry name" value="DIAMINOPIMELATE EPIMERASE, CHLOROPLASTIC"/>
    <property type="match status" value="1"/>
</dbReference>
<dbReference type="GO" id="GO:0009089">
    <property type="term" value="P:lysine biosynthetic process via diaminopimelate"/>
    <property type="evidence" value="ECO:0007669"/>
    <property type="project" value="UniProtKB-UniRule"/>
</dbReference>
<feature type="site" description="Could be important to modulate the pK values of the two catalytic cysteine residues" evidence="8">
    <location>
        <position position="203"/>
    </location>
</feature>
<dbReference type="SUPFAM" id="SSF54506">
    <property type="entry name" value="Diaminopimelate epimerase-like"/>
    <property type="match status" value="2"/>
</dbReference>
<dbReference type="Proteomes" id="UP001431532">
    <property type="component" value="Unassembled WGS sequence"/>
</dbReference>
<evidence type="ECO:0000256" key="6">
    <source>
        <dbReference type="ARBA" id="ARBA00023235"/>
    </source>
</evidence>
<dbReference type="InterPro" id="IPR018510">
    <property type="entry name" value="DAP_epimerase_AS"/>
</dbReference>
<dbReference type="GO" id="GO:0005829">
    <property type="term" value="C:cytosol"/>
    <property type="evidence" value="ECO:0007669"/>
    <property type="project" value="TreeGrafter"/>
</dbReference>
<feature type="active site" description="Proton donor" evidence="8">
    <location>
        <position position="68"/>
    </location>
</feature>
<feature type="binding site" evidence="8">
    <location>
        <position position="185"/>
    </location>
    <ligand>
        <name>substrate</name>
    </ligand>
</feature>
<keyword evidence="5 8" id="KW-0457">Lysine biosynthesis</keyword>
<evidence type="ECO:0000313" key="11">
    <source>
        <dbReference type="Proteomes" id="UP001431532"/>
    </source>
</evidence>
<comment type="similarity">
    <text evidence="2 8">Belongs to the diaminopimelate epimerase family.</text>
</comment>
<evidence type="ECO:0000256" key="1">
    <source>
        <dbReference type="ARBA" id="ARBA00005196"/>
    </source>
</evidence>
<feature type="binding site" evidence="8">
    <location>
        <position position="59"/>
    </location>
    <ligand>
        <name>substrate</name>
    </ligand>
</feature>
<evidence type="ECO:0000256" key="2">
    <source>
        <dbReference type="ARBA" id="ARBA00010219"/>
    </source>
</evidence>
<feature type="binding site" evidence="8">
    <location>
        <begin position="203"/>
        <end position="204"/>
    </location>
    <ligand>
        <name>substrate</name>
    </ligand>
</feature>
<dbReference type="PANTHER" id="PTHR31689:SF0">
    <property type="entry name" value="DIAMINOPIMELATE EPIMERASE"/>
    <property type="match status" value="1"/>
</dbReference>
<dbReference type="Gene3D" id="3.10.310.10">
    <property type="entry name" value="Diaminopimelate Epimerase, Chain A, domain 1"/>
    <property type="match status" value="2"/>
</dbReference>
<evidence type="ECO:0000256" key="7">
    <source>
        <dbReference type="ARBA" id="ARBA00051712"/>
    </source>
</evidence>
<comment type="pathway">
    <text evidence="1 8">Amino-acid biosynthesis; L-lysine biosynthesis via DAP pathway; DL-2,6-diaminopimelate from LL-2,6-diaminopimelate: step 1/1.</text>
</comment>
<feature type="binding site" evidence="8">
    <location>
        <begin position="213"/>
        <end position="214"/>
    </location>
    <ligand>
        <name>substrate</name>
    </ligand>
</feature>
<keyword evidence="6 8" id="KW-0413">Isomerase</keyword>
<dbReference type="HAMAP" id="MF_00197">
    <property type="entry name" value="DAP_epimerase"/>
    <property type="match status" value="1"/>
</dbReference>
<feature type="active site" description="Proton acceptor" evidence="8">
    <location>
        <position position="212"/>
    </location>
</feature>
<reference evidence="10" key="1">
    <citation type="submission" date="2023-05" db="EMBL/GenBank/DDBJ databases">
        <title>Mariniplasma microaerophilum sp. nov., a novel anaerobic mollicute isolated from terrestrial mud volcano, Taman Peninsula, Russia.</title>
        <authorList>
            <person name="Khomyakova M.A."/>
            <person name="Merkel A.Y."/>
            <person name="Slobodkin A.I."/>
        </authorList>
    </citation>
    <scope>NUCLEOTIDE SEQUENCE</scope>
    <source>
        <strain evidence="10">M4Ah</strain>
    </source>
</reference>
<dbReference type="PROSITE" id="PS01326">
    <property type="entry name" value="DAP_EPIMERASE"/>
    <property type="match status" value="1"/>
</dbReference>
<keyword evidence="11" id="KW-1185">Reference proteome</keyword>
<comment type="caution">
    <text evidence="10">The sequence shown here is derived from an EMBL/GenBank/DDBJ whole genome shotgun (WGS) entry which is preliminary data.</text>
</comment>